<keyword evidence="3" id="KW-1185">Reference proteome</keyword>
<evidence type="ECO:0000256" key="1">
    <source>
        <dbReference type="SAM" id="SignalP"/>
    </source>
</evidence>
<sequence>MRHFKTLFFSLLLTVTGYSTAQVGIGTTEPNASSLLDLQSNSQGLLAPRMTSLERNAIESPAESLLVFDTDLDAFYYYNTTTSTWVELANNNAVKRNNYKLIKSADDLASELVSGGGSSYKLDENTLYEVNGTITLSSPIDLNNAYIIGLDAREDVLSASGVVFKGDTGGGIRNLTLKGTKAFEITGPGLATSETLLVQNVIVDGMTSSVGSVSGLGMYFGNINQFINNANGITFSEIGNLLLNTQAWLSSNNGTFETFTGNFGLIEKGSGFTTVNGSDVAIDVSSGTLNVGTGIIEGTVFTGTTSNPSGYINGYSSNSYDGYNFSTSWDVNAPGIPRESDDVISANLYYDESDPYGVYTVTNSTPFKLPVNTKAIRMFRTAEGTGANSENRIVYEGEKTRAVNVFASISFTTTNGTQFAFSIYKNGVKVTGTEAIVNVLNINERQSVSVIGTVTVKKNDYIELYVRKTSANNEQILIDTYNVIMN</sequence>
<protein>
    <recommendedName>
        <fullName evidence="4">Cell wall anchor protein</fullName>
    </recommendedName>
</protein>
<proteinExistence type="predicted"/>
<accession>A0A1H1MWE3</accession>
<organism evidence="2 3">
    <name type="scientific">Winogradskyella sediminis</name>
    <dbReference type="NCBI Taxonomy" id="1382466"/>
    <lineage>
        <taxon>Bacteria</taxon>
        <taxon>Pseudomonadati</taxon>
        <taxon>Bacteroidota</taxon>
        <taxon>Flavobacteriia</taxon>
        <taxon>Flavobacteriales</taxon>
        <taxon>Flavobacteriaceae</taxon>
        <taxon>Winogradskyella</taxon>
    </lineage>
</organism>
<dbReference type="AlphaFoldDB" id="A0A1H1MWE3"/>
<reference evidence="2 3" key="1">
    <citation type="submission" date="2016-10" db="EMBL/GenBank/DDBJ databases">
        <authorList>
            <person name="Varghese N."/>
            <person name="Submissions S."/>
        </authorList>
    </citation>
    <scope>NUCLEOTIDE SEQUENCE [LARGE SCALE GENOMIC DNA]</scope>
    <source>
        <strain evidence="2 3">RHA_55</strain>
    </source>
</reference>
<name>A0A1H1MWE3_9FLAO</name>
<gene>
    <name evidence="2" type="ORF">SAMN04489797_0442</name>
</gene>
<feature type="chain" id="PRO_5009254926" description="Cell wall anchor protein" evidence="1">
    <location>
        <begin position="22"/>
        <end position="486"/>
    </location>
</feature>
<evidence type="ECO:0000313" key="3">
    <source>
        <dbReference type="Proteomes" id="UP000198963"/>
    </source>
</evidence>
<dbReference type="Proteomes" id="UP000198963">
    <property type="component" value="Chromosome I"/>
</dbReference>
<evidence type="ECO:0000313" key="2">
    <source>
        <dbReference type="EMBL" id="SDR91044.1"/>
    </source>
</evidence>
<keyword evidence="1" id="KW-0732">Signal</keyword>
<evidence type="ECO:0008006" key="4">
    <source>
        <dbReference type="Google" id="ProtNLM"/>
    </source>
</evidence>
<dbReference type="EMBL" id="LT629774">
    <property type="protein sequence ID" value="SDR91044.1"/>
    <property type="molecule type" value="Genomic_DNA"/>
</dbReference>
<dbReference type="RefSeq" id="WP_092443823.1">
    <property type="nucleotide sequence ID" value="NZ_JBLXAG010000027.1"/>
</dbReference>
<dbReference type="STRING" id="1249933.SAMN04489797_0442"/>
<feature type="signal peptide" evidence="1">
    <location>
        <begin position="1"/>
        <end position="21"/>
    </location>
</feature>